<sequence>MDLLTRYGLRKILTPQHCHIKLTLFYHNNGI</sequence>
<proteinExistence type="predicted"/>
<organism evidence="1">
    <name type="scientific">virus sp. ctML55</name>
    <dbReference type="NCBI Taxonomy" id="2827627"/>
    <lineage>
        <taxon>Viruses</taxon>
    </lineage>
</organism>
<accession>A0A8S5RJ25</accession>
<reference evidence="1" key="1">
    <citation type="journal article" date="2021" name="Proc. Natl. Acad. Sci. U.S.A.">
        <title>A Catalog of Tens of Thousands of Viruses from Human Metagenomes Reveals Hidden Associations with Chronic Diseases.</title>
        <authorList>
            <person name="Tisza M.J."/>
            <person name="Buck C.B."/>
        </authorList>
    </citation>
    <scope>NUCLEOTIDE SEQUENCE</scope>
    <source>
        <strain evidence="1">CtML55</strain>
    </source>
</reference>
<dbReference type="EMBL" id="BK059105">
    <property type="protein sequence ID" value="DAE31171.1"/>
    <property type="molecule type" value="Genomic_DNA"/>
</dbReference>
<protein>
    <submittedName>
        <fullName evidence="1">Uncharacterized protein</fullName>
    </submittedName>
</protein>
<name>A0A8S5RJ25_9VIRU</name>
<evidence type="ECO:0000313" key="1">
    <source>
        <dbReference type="EMBL" id="DAE31171.1"/>
    </source>
</evidence>